<dbReference type="Gramene" id="Pp3c14_8050V3.2">
    <property type="protein sequence ID" value="Pp3c14_8050V3.2"/>
    <property type="gene ID" value="Pp3c14_8050"/>
</dbReference>
<protein>
    <submittedName>
        <fullName evidence="1">Uncharacterized protein</fullName>
    </submittedName>
</protein>
<dbReference type="EnsemblPlants" id="Pp3c14_8050V3.2">
    <property type="protein sequence ID" value="Pp3c14_8050V3.2"/>
    <property type="gene ID" value="Pp3c14_8050"/>
</dbReference>
<organism evidence="1 2">
    <name type="scientific">Physcomitrium patens</name>
    <name type="common">Spreading-leaved earth moss</name>
    <name type="synonym">Physcomitrella patens</name>
    <dbReference type="NCBI Taxonomy" id="3218"/>
    <lineage>
        <taxon>Eukaryota</taxon>
        <taxon>Viridiplantae</taxon>
        <taxon>Streptophyta</taxon>
        <taxon>Embryophyta</taxon>
        <taxon>Bryophyta</taxon>
        <taxon>Bryophytina</taxon>
        <taxon>Bryopsida</taxon>
        <taxon>Funariidae</taxon>
        <taxon>Funariales</taxon>
        <taxon>Funariaceae</taxon>
        <taxon>Physcomitrium</taxon>
    </lineage>
</organism>
<dbReference type="AlphaFoldDB" id="A0A7I4AV70"/>
<dbReference type="EMBL" id="ABEU02000014">
    <property type="status" value="NOT_ANNOTATED_CDS"/>
    <property type="molecule type" value="Genomic_DNA"/>
</dbReference>
<sequence>MLHAAQLTKEIDAFYGSNVTCH</sequence>
<reference evidence="1 2" key="2">
    <citation type="journal article" date="2018" name="Plant J.">
        <title>The Physcomitrella patens chromosome-scale assembly reveals moss genome structure and evolution.</title>
        <authorList>
            <person name="Lang D."/>
            <person name="Ullrich K.K."/>
            <person name="Murat F."/>
            <person name="Fuchs J."/>
            <person name="Jenkins J."/>
            <person name="Haas F.B."/>
            <person name="Piednoel M."/>
            <person name="Gundlach H."/>
            <person name="Van Bel M."/>
            <person name="Meyberg R."/>
            <person name="Vives C."/>
            <person name="Morata J."/>
            <person name="Symeonidi A."/>
            <person name="Hiss M."/>
            <person name="Muchero W."/>
            <person name="Kamisugi Y."/>
            <person name="Saleh O."/>
            <person name="Blanc G."/>
            <person name="Decker E.L."/>
            <person name="van Gessel N."/>
            <person name="Grimwood J."/>
            <person name="Hayes R.D."/>
            <person name="Graham S.W."/>
            <person name="Gunter L.E."/>
            <person name="McDaniel S.F."/>
            <person name="Hoernstein S.N.W."/>
            <person name="Larsson A."/>
            <person name="Li F.W."/>
            <person name="Perroud P.F."/>
            <person name="Phillips J."/>
            <person name="Ranjan P."/>
            <person name="Rokshar D.S."/>
            <person name="Rothfels C.J."/>
            <person name="Schneider L."/>
            <person name="Shu S."/>
            <person name="Stevenson D.W."/>
            <person name="Thummler F."/>
            <person name="Tillich M."/>
            <person name="Villarreal Aguilar J.C."/>
            <person name="Widiez T."/>
            <person name="Wong G.K."/>
            <person name="Wymore A."/>
            <person name="Zhang Y."/>
            <person name="Zimmer A.D."/>
            <person name="Quatrano R.S."/>
            <person name="Mayer K.F.X."/>
            <person name="Goodstein D."/>
            <person name="Casacuberta J.M."/>
            <person name="Vandepoele K."/>
            <person name="Reski R."/>
            <person name="Cuming A.C."/>
            <person name="Tuskan G.A."/>
            <person name="Maumus F."/>
            <person name="Salse J."/>
            <person name="Schmutz J."/>
            <person name="Rensing S.A."/>
        </authorList>
    </citation>
    <scope>NUCLEOTIDE SEQUENCE [LARGE SCALE GENOMIC DNA]</scope>
    <source>
        <strain evidence="1 2">cv. Gransden 2004</strain>
    </source>
</reference>
<reference evidence="1" key="3">
    <citation type="submission" date="2020-12" db="UniProtKB">
        <authorList>
            <consortium name="EnsemblPlants"/>
        </authorList>
    </citation>
    <scope>IDENTIFICATION</scope>
</reference>
<evidence type="ECO:0000313" key="1">
    <source>
        <dbReference type="EnsemblPlants" id="Pp3c14_8050V3.2"/>
    </source>
</evidence>
<accession>A0A7I4AV70</accession>
<dbReference type="Proteomes" id="UP000006727">
    <property type="component" value="Chromosome 14"/>
</dbReference>
<proteinExistence type="predicted"/>
<name>A0A7I4AV70_PHYPA</name>
<reference evidence="1 2" key="1">
    <citation type="journal article" date="2008" name="Science">
        <title>The Physcomitrella genome reveals evolutionary insights into the conquest of land by plants.</title>
        <authorList>
            <person name="Rensing S."/>
            <person name="Lang D."/>
            <person name="Zimmer A."/>
            <person name="Terry A."/>
            <person name="Salamov A."/>
            <person name="Shapiro H."/>
            <person name="Nishiyama T."/>
            <person name="Perroud P.-F."/>
            <person name="Lindquist E."/>
            <person name="Kamisugi Y."/>
            <person name="Tanahashi T."/>
            <person name="Sakakibara K."/>
            <person name="Fujita T."/>
            <person name="Oishi K."/>
            <person name="Shin-I T."/>
            <person name="Kuroki Y."/>
            <person name="Toyoda A."/>
            <person name="Suzuki Y."/>
            <person name="Hashimoto A."/>
            <person name="Yamaguchi K."/>
            <person name="Sugano A."/>
            <person name="Kohara Y."/>
            <person name="Fujiyama A."/>
            <person name="Anterola A."/>
            <person name="Aoki S."/>
            <person name="Ashton N."/>
            <person name="Barbazuk W.B."/>
            <person name="Barker E."/>
            <person name="Bennetzen J."/>
            <person name="Bezanilla M."/>
            <person name="Blankenship R."/>
            <person name="Cho S.H."/>
            <person name="Dutcher S."/>
            <person name="Estelle M."/>
            <person name="Fawcett J.A."/>
            <person name="Gundlach H."/>
            <person name="Hanada K."/>
            <person name="Heyl A."/>
            <person name="Hicks K.A."/>
            <person name="Hugh J."/>
            <person name="Lohr M."/>
            <person name="Mayer K."/>
            <person name="Melkozernov A."/>
            <person name="Murata T."/>
            <person name="Nelson D."/>
            <person name="Pils B."/>
            <person name="Prigge M."/>
            <person name="Reiss B."/>
            <person name="Renner T."/>
            <person name="Rombauts S."/>
            <person name="Rushton P."/>
            <person name="Sanderfoot A."/>
            <person name="Schween G."/>
            <person name="Shiu S.-H."/>
            <person name="Stueber K."/>
            <person name="Theodoulou F.L."/>
            <person name="Tu H."/>
            <person name="Van de Peer Y."/>
            <person name="Verrier P.J."/>
            <person name="Waters E."/>
            <person name="Wood A."/>
            <person name="Yang L."/>
            <person name="Cove D."/>
            <person name="Cuming A."/>
            <person name="Hasebe M."/>
            <person name="Lucas S."/>
            <person name="Mishler D.B."/>
            <person name="Reski R."/>
            <person name="Grigoriev I."/>
            <person name="Quatrano R.S."/>
            <person name="Boore J.L."/>
        </authorList>
    </citation>
    <scope>NUCLEOTIDE SEQUENCE [LARGE SCALE GENOMIC DNA]</scope>
    <source>
        <strain evidence="1 2">cv. Gransden 2004</strain>
    </source>
</reference>
<keyword evidence="2" id="KW-1185">Reference proteome</keyword>
<evidence type="ECO:0000313" key="2">
    <source>
        <dbReference type="Proteomes" id="UP000006727"/>
    </source>
</evidence>